<dbReference type="EMBL" id="JQEC01000021">
    <property type="protein sequence ID" value="KGJ93850.1"/>
    <property type="molecule type" value="Genomic_DNA"/>
</dbReference>
<organism evidence="1 2">
    <name type="scientific">Colwellia psychrerythraea</name>
    <name type="common">Vibrio psychroerythus</name>
    <dbReference type="NCBI Taxonomy" id="28229"/>
    <lineage>
        <taxon>Bacteria</taxon>
        <taxon>Pseudomonadati</taxon>
        <taxon>Pseudomonadota</taxon>
        <taxon>Gammaproteobacteria</taxon>
        <taxon>Alteromonadales</taxon>
        <taxon>Colwelliaceae</taxon>
        <taxon>Colwellia</taxon>
    </lineage>
</organism>
<dbReference type="RefSeq" id="WP_052093640.1">
    <property type="nucleotide sequence ID" value="NZ_JQEC01000021.1"/>
</dbReference>
<accession>A0A099KUH7</accession>
<proteinExistence type="predicted"/>
<sequence length="288" mass="32397">MPVKLNVFNRSNLNYIIPVALLASSAFYNSSAAAGAWVGAEGHGYNKVAYAYYKADEFRGDNEDFSEFIGQNTSYYGEYGLGNNFAVYGQLLYQDLKQTNSQGTIETNSGFGDTELGLRYQWQAQPFVLSTSLLVKVPYLYDETDELALGNGQEDVEFKVLLGKSLNEYGYLGVEFGYRYRTEAPSDEYRYLIEYGFNINQNLYLRAKLDGVLSANNADELVQDPVLLSDNLSITTEYDSGKLELTTGWMFNPSSQQKYGVELTYTNDLYGENTLKGNSLQLGFTMEY</sequence>
<dbReference type="PATRIC" id="fig|28229.3.peg.2028"/>
<dbReference type="Proteomes" id="UP000029868">
    <property type="component" value="Unassembled WGS sequence"/>
</dbReference>
<name>A0A099KUH7_COLPS</name>
<protein>
    <submittedName>
        <fullName evidence="1">Uncharacterized protein</fullName>
    </submittedName>
</protein>
<comment type="caution">
    <text evidence="1">The sequence shown here is derived from an EMBL/GenBank/DDBJ whole genome shotgun (WGS) entry which is preliminary data.</text>
</comment>
<evidence type="ECO:0000313" key="2">
    <source>
        <dbReference type="Proteomes" id="UP000029868"/>
    </source>
</evidence>
<dbReference type="AlphaFoldDB" id="A0A099KUH7"/>
<gene>
    <name evidence="1" type="ORF">GAB14E_2405</name>
</gene>
<reference evidence="1 2" key="1">
    <citation type="submission" date="2014-08" db="EMBL/GenBank/DDBJ databases">
        <title>Genomic and Phenotypic Diversity of Colwellia psychrerythraea strains from Disparate Marine Basins.</title>
        <authorList>
            <person name="Techtmann S.M."/>
            <person name="Stelling S.C."/>
            <person name="Utturkar S.M."/>
            <person name="Alshibli N."/>
            <person name="Harris A."/>
            <person name="Brown S.D."/>
            <person name="Hazen T.C."/>
        </authorList>
    </citation>
    <scope>NUCLEOTIDE SEQUENCE [LARGE SCALE GENOMIC DNA]</scope>
    <source>
        <strain evidence="1 2">GAB14E</strain>
    </source>
</reference>
<dbReference type="OrthoDB" id="5297564at2"/>
<evidence type="ECO:0000313" key="1">
    <source>
        <dbReference type="EMBL" id="KGJ93850.1"/>
    </source>
</evidence>